<organism evidence="1 2">
    <name type="scientific">Nitrincola tibetensis</name>
    <dbReference type="NCBI Taxonomy" id="2219697"/>
    <lineage>
        <taxon>Bacteria</taxon>
        <taxon>Pseudomonadati</taxon>
        <taxon>Pseudomonadota</taxon>
        <taxon>Gammaproteobacteria</taxon>
        <taxon>Oceanospirillales</taxon>
        <taxon>Oceanospirillaceae</taxon>
        <taxon>Nitrincola</taxon>
    </lineage>
</organism>
<proteinExistence type="predicted"/>
<accession>A0A364NQR7</accession>
<gene>
    <name evidence="1" type="ORF">DN062_03965</name>
</gene>
<dbReference type="EMBL" id="QKRX01000002">
    <property type="protein sequence ID" value="RAU19421.1"/>
    <property type="molecule type" value="Genomic_DNA"/>
</dbReference>
<protein>
    <recommendedName>
        <fullName evidence="3">Transposase InsH N-terminal domain-containing protein</fullName>
    </recommendedName>
</protein>
<dbReference type="AlphaFoldDB" id="A0A364NQR7"/>
<comment type="caution">
    <text evidence="1">The sequence shown here is derived from an EMBL/GenBank/DDBJ whole genome shotgun (WGS) entry which is preliminary data.</text>
</comment>
<keyword evidence="2" id="KW-1185">Reference proteome</keyword>
<dbReference type="Proteomes" id="UP000250744">
    <property type="component" value="Unassembled WGS sequence"/>
</dbReference>
<sequence length="90" mass="10017">MCSPLCQTVTSSLWCLNIQKAIIVSLWHASEQTIQADPQRNDDNGAPAYDPTILLKVVLFACFRVNKPYSKGRAVDAGDFDFKMSNPQAR</sequence>
<name>A0A364NQR7_9GAMM</name>
<evidence type="ECO:0008006" key="3">
    <source>
        <dbReference type="Google" id="ProtNLM"/>
    </source>
</evidence>
<reference evidence="1 2" key="1">
    <citation type="submission" date="2018-06" db="EMBL/GenBank/DDBJ databases">
        <title>Nitrincola tibetense sp. nov., isolated from Lake XuguoCo on Tibetan Plateau.</title>
        <authorList>
            <person name="Xing P."/>
        </authorList>
    </citation>
    <scope>NUCLEOTIDE SEQUENCE [LARGE SCALE GENOMIC DNA]</scope>
    <source>
        <strain evidence="2">xg18</strain>
    </source>
</reference>
<evidence type="ECO:0000313" key="2">
    <source>
        <dbReference type="Proteomes" id="UP000250744"/>
    </source>
</evidence>
<evidence type="ECO:0000313" key="1">
    <source>
        <dbReference type="EMBL" id="RAU19421.1"/>
    </source>
</evidence>